<evidence type="ECO:0008006" key="4">
    <source>
        <dbReference type="Google" id="ProtNLM"/>
    </source>
</evidence>
<sequence length="497" mass="48753">MHRSICVAVAVAALATAAALGDAAPAFPVLAAVASAAVAPLERLPLPLRARAGAALGAAAFDCVGVYAADEVAYTTWDGRSPVRAAPRARTEGRMATCAAAVIAATVDSLAGGAAAAAPVYAAAAAAGGGVPLREANDSACDGRAASAVDGDDDAGCVGVAAFRRFAATHLDVDGMNADGRAGLPAGAAPRPYADVVTGYAPVNGPAAGVTDLTRWTPLTVPLPAVPAVFVTQTFFAPQMGSASPVLVPAAVVQAAARRLPPPYPSAGAYSVNFTCGDRRRGERRRRDPDRLCAAARRVLAGAAGVPPATAAAVRSRDLSLGAAAQLPAAPPAGGGALAATLTVDFIVKAALWDTTVAVWAAKVRHDAARPAVLLPAILPDADAWTSPRPTGAHTEYPSATAGVCALVSALHAALGGGARGGGGHGGGGHAPLPAAATCGDSTVWDGIHFPPAVARGRDVGDAIAAAALAVAACRAPGTPGLPPCAGGGGEGGRRRR</sequence>
<dbReference type="AlphaFoldDB" id="A0A1X6NZ15"/>
<dbReference type="EMBL" id="KV918975">
    <property type="protein sequence ID" value="OSX73861.1"/>
    <property type="molecule type" value="Genomic_DNA"/>
</dbReference>
<accession>A0A1X6NZ15</accession>
<organism evidence="2 3">
    <name type="scientific">Porphyra umbilicalis</name>
    <name type="common">Purple laver</name>
    <name type="synonym">Red alga</name>
    <dbReference type="NCBI Taxonomy" id="2786"/>
    <lineage>
        <taxon>Eukaryota</taxon>
        <taxon>Rhodophyta</taxon>
        <taxon>Bangiophyceae</taxon>
        <taxon>Bangiales</taxon>
        <taxon>Bangiaceae</taxon>
        <taxon>Porphyra</taxon>
    </lineage>
</organism>
<reference evidence="2 3" key="1">
    <citation type="submission" date="2017-03" db="EMBL/GenBank/DDBJ databases">
        <title>WGS assembly of Porphyra umbilicalis.</title>
        <authorList>
            <person name="Brawley S.H."/>
            <person name="Blouin N.A."/>
            <person name="Ficko-Blean E."/>
            <person name="Wheeler G.L."/>
            <person name="Lohr M."/>
            <person name="Goodson H.V."/>
            <person name="Jenkins J.W."/>
            <person name="Blaby-Haas C.E."/>
            <person name="Helliwell K.E."/>
            <person name="Chan C."/>
            <person name="Marriage T."/>
            <person name="Bhattacharya D."/>
            <person name="Klein A.S."/>
            <person name="Badis Y."/>
            <person name="Brodie J."/>
            <person name="Cao Y."/>
            <person name="Collen J."/>
            <person name="Dittami S.M."/>
            <person name="Gachon C.M."/>
            <person name="Green B.R."/>
            <person name="Karpowicz S."/>
            <person name="Kim J.W."/>
            <person name="Kudahl U."/>
            <person name="Lin S."/>
            <person name="Michel G."/>
            <person name="Mittag M."/>
            <person name="Olson B.J."/>
            <person name="Pangilinan J."/>
            <person name="Peng Y."/>
            <person name="Qiu H."/>
            <person name="Shu S."/>
            <person name="Singer J.T."/>
            <person name="Smith A.G."/>
            <person name="Sprecher B.N."/>
            <person name="Wagner V."/>
            <person name="Wang W."/>
            <person name="Wang Z.-Y."/>
            <person name="Yan J."/>
            <person name="Yarish C."/>
            <person name="Zoeuner-Riek S."/>
            <person name="Zhuang Y."/>
            <person name="Zou Y."/>
            <person name="Lindquist E.A."/>
            <person name="Grimwood J."/>
            <person name="Barry K."/>
            <person name="Rokhsar D.S."/>
            <person name="Schmutz J."/>
            <person name="Stiller J.W."/>
            <person name="Grossman A.R."/>
            <person name="Prochnik S.E."/>
        </authorList>
    </citation>
    <scope>NUCLEOTIDE SEQUENCE [LARGE SCALE GENOMIC DNA]</scope>
    <source>
        <strain evidence="2">4086291</strain>
    </source>
</reference>
<protein>
    <recommendedName>
        <fullName evidence="4">Phosphatidic acid phosphatase type 2/haloperoxidase domain-containing protein</fullName>
    </recommendedName>
</protein>
<evidence type="ECO:0000256" key="1">
    <source>
        <dbReference type="SAM" id="SignalP"/>
    </source>
</evidence>
<proteinExistence type="predicted"/>
<keyword evidence="3" id="KW-1185">Reference proteome</keyword>
<dbReference type="InterPro" id="IPR052559">
    <property type="entry name" value="V-haloperoxidase"/>
</dbReference>
<dbReference type="Proteomes" id="UP000218209">
    <property type="component" value="Unassembled WGS sequence"/>
</dbReference>
<dbReference type="Gene3D" id="1.10.606.20">
    <property type="match status" value="1"/>
</dbReference>
<gene>
    <name evidence="2" type="ORF">BU14_0323s0005</name>
</gene>
<feature type="chain" id="PRO_5012123393" description="Phosphatidic acid phosphatase type 2/haloperoxidase domain-containing protein" evidence="1">
    <location>
        <begin position="24"/>
        <end position="497"/>
    </location>
</feature>
<keyword evidence="1" id="KW-0732">Signal</keyword>
<evidence type="ECO:0000313" key="3">
    <source>
        <dbReference type="Proteomes" id="UP000218209"/>
    </source>
</evidence>
<evidence type="ECO:0000313" key="2">
    <source>
        <dbReference type="EMBL" id="OSX73861.1"/>
    </source>
</evidence>
<feature type="signal peptide" evidence="1">
    <location>
        <begin position="1"/>
        <end position="23"/>
    </location>
</feature>
<dbReference type="PANTHER" id="PTHR34599:SF2">
    <property type="entry name" value="TRAF-TYPE DOMAIN-CONTAINING PROTEIN"/>
    <property type="match status" value="1"/>
</dbReference>
<name>A0A1X6NZ15_PORUM</name>
<dbReference type="PANTHER" id="PTHR34599">
    <property type="entry name" value="PEROXIDASE-RELATED"/>
    <property type="match status" value="1"/>
</dbReference>